<gene>
    <name evidence="2" type="ORF">METZ01_LOCUS303894</name>
</gene>
<evidence type="ECO:0000313" key="2">
    <source>
        <dbReference type="EMBL" id="SVC51040.1"/>
    </source>
</evidence>
<dbReference type="AlphaFoldDB" id="A0A382MR26"/>
<feature type="region of interest" description="Disordered" evidence="1">
    <location>
        <begin position="1"/>
        <end position="24"/>
    </location>
</feature>
<sequence length="24" mass="2692">MKKPFAILMPHQLSQPLSQSQPGK</sequence>
<reference evidence="2" key="1">
    <citation type="submission" date="2018-05" db="EMBL/GenBank/DDBJ databases">
        <authorList>
            <person name="Lanie J.A."/>
            <person name="Ng W.-L."/>
            <person name="Kazmierczak K.M."/>
            <person name="Andrzejewski T.M."/>
            <person name="Davidsen T.M."/>
            <person name="Wayne K.J."/>
            <person name="Tettelin H."/>
            <person name="Glass J.I."/>
            <person name="Rusch D."/>
            <person name="Podicherti R."/>
            <person name="Tsui H.-C.T."/>
            <person name="Winkler M.E."/>
        </authorList>
    </citation>
    <scope>NUCLEOTIDE SEQUENCE</scope>
</reference>
<accession>A0A382MR26</accession>
<name>A0A382MR26_9ZZZZ</name>
<dbReference type="EMBL" id="UINC01095174">
    <property type="protein sequence ID" value="SVC51040.1"/>
    <property type="molecule type" value="Genomic_DNA"/>
</dbReference>
<proteinExistence type="predicted"/>
<feature type="compositionally biased region" description="Low complexity" evidence="1">
    <location>
        <begin position="8"/>
        <end position="24"/>
    </location>
</feature>
<evidence type="ECO:0000256" key="1">
    <source>
        <dbReference type="SAM" id="MobiDB-lite"/>
    </source>
</evidence>
<organism evidence="2">
    <name type="scientific">marine metagenome</name>
    <dbReference type="NCBI Taxonomy" id="408172"/>
    <lineage>
        <taxon>unclassified sequences</taxon>
        <taxon>metagenomes</taxon>
        <taxon>ecological metagenomes</taxon>
    </lineage>
</organism>
<protein>
    <submittedName>
        <fullName evidence="2">Uncharacterized protein</fullName>
    </submittedName>
</protein>